<evidence type="ECO:0000313" key="1">
    <source>
        <dbReference type="EMBL" id="GAA4434666.1"/>
    </source>
</evidence>
<keyword evidence="2" id="KW-1185">Reference proteome</keyword>
<dbReference type="RefSeq" id="WP_345159619.1">
    <property type="nucleotide sequence ID" value="NZ_BAABHC010000014.1"/>
</dbReference>
<protein>
    <submittedName>
        <fullName evidence="1">Uncharacterized protein</fullName>
    </submittedName>
</protein>
<comment type="caution">
    <text evidence="1">The sequence shown here is derived from an EMBL/GenBank/DDBJ whole genome shotgun (WGS) entry which is preliminary data.</text>
</comment>
<organism evidence="1 2">
    <name type="scientific">Pontibacter saemangeumensis</name>
    <dbReference type="NCBI Taxonomy" id="1084525"/>
    <lineage>
        <taxon>Bacteria</taxon>
        <taxon>Pseudomonadati</taxon>
        <taxon>Bacteroidota</taxon>
        <taxon>Cytophagia</taxon>
        <taxon>Cytophagales</taxon>
        <taxon>Hymenobacteraceae</taxon>
        <taxon>Pontibacter</taxon>
    </lineage>
</organism>
<gene>
    <name evidence="1" type="ORF">GCM10023188_25860</name>
</gene>
<dbReference type="EMBL" id="BAABHC010000014">
    <property type="protein sequence ID" value="GAA4434666.1"/>
    <property type="molecule type" value="Genomic_DNA"/>
</dbReference>
<dbReference type="Proteomes" id="UP001500552">
    <property type="component" value="Unassembled WGS sequence"/>
</dbReference>
<reference evidence="2" key="1">
    <citation type="journal article" date="2019" name="Int. J. Syst. Evol. Microbiol.">
        <title>The Global Catalogue of Microorganisms (GCM) 10K type strain sequencing project: providing services to taxonomists for standard genome sequencing and annotation.</title>
        <authorList>
            <consortium name="The Broad Institute Genomics Platform"/>
            <consortium name="The Broad Institute Genome Sequencing Center for Infectious Disease"/>
            <person name="Wu L."/>
            <person name="Ma J."/>
        </authorList>
    </citation>
    <scope>NUCLEOTIDE SEQUENCE [LARGE SCALE GENOMIC DNA]</scope>
    <source>
        <strain evidence="2">JCM 17926</strain>
    </source>
</reference>
<name>A0ABP8LSN9_9BACT</name>
<accession>A0ABP8LSN9</accession>
<evidence type="ECO:0000313" key="2">
    <source>
        <dbReference type="Proteomes" id="UP001500552"/>
    </source>
</evidence>
<proteinExistence type="predicted"/>
<sequence length="751" mass="80616">MAAPTTVEEQELDKLTNPAEAGSIEQTIKVFPDASKLDPNKTQGRHHRTLLTSLLTRTKAWVKVLYDKQNYAGPYRAGTVTAGDMHWTKTTTELTIWKALADFTAEAAPVAGAQWEQFAVLPVTVTPQDFTDIEARLLELETAMASDDPSLDTIQEIVTYIKDNRASLQTLGGVLDGIIEVTDEIDLRLIEAEAAIIALQQVVASNDPNLDTIQKIVNYIKSTTPGTTGSVGSTPTWIVSPRVTVDASLNIVVLNQSPNEPTADWNDQNLVFGTGIIFPAVVPPAEGIYRTDAIDAAPNGIYEHVKGEESPTAAASPALLNNRLRAAYIIWAGSTGTVTYPEGNGYWGGMQYSSTDSRTIEEYFLSLLGSQVNDAWLDVTDAASVTLSYMLAGKERPNQRITPATLVTITGPSDLPVGGDMRLKFLNPGGKEITLSGTGHKDLFGNPLTALPLNSEPEHIVLINNAGTHLTWSLTGMVDGLPDMTENRILARFPGAGTGAPQEAQLGAGMYMDSSGFINQGFLNIGDTVYGGMPYPANSSIRLTSNHVGYISIKVPFSEPGFIAYIEGVIRELDGADTPSTDPYYNKITGFQIGGSCAAAGNAAGKPEGWWGSTSALMLTKHPARDLTVRYVTNEADGTYYIYLGEPTTQWSGMMMSLKAVLFANQIGGSSVVIEEARENWLVEQRTTITGTVYATEAGNLPLAQNGGTGGETGSGSFTPITAAQYNTYHPAFSTQAELNAWLLGNMNTYR</sequence>